<dbReference type="Proteomes" id="UP001596501">
    <property type="component" value="Unassembled WGS sequence"/>
</dbReference>
<organism evidence="1 2">
    <name type="scientific">Hydrogenophaga atypica</name>
    <dbReference type="NCBI Taxonomy" id="249409"/>
    <lineage>
        <taxon>Bacteria</taxon>
        <taxon>Pseudomonadati</taxon>
        <taxon>Pseudomonadota</taxon>
        <taxon>Betaproteobacteria</taxon>
        <taxon>Burkholderiales</taxon>
        <taxon>Comamonadaceae</taxon>
        <taxon>Hydrogenophaga</taxon>
    </lineage>
</organism>
<reference evidence="2" key="1">
    <citation type="journal article" date="2019" name="Int. J. Syst. Evol. Microbiol.">
        <title>The Global Catalogue of Microorganisms (GCM) 10K type strain sequencing project: providing services to taxonomists for standard genome sequencing and annotation.</title>
        <authorList>
            <consortium name="The Broad Institute Genomics Platform"/>
            <consortium name="The Broad Institute Genome Sequencing Center for Infectious Disease"/>
            <person name="Wu L."/>
            <person name="Ma J."/>
        </authorList>
    </citation>
    <scope>NUCLEOTIDE SEQUENCE [LARGE SCALE GENOMIC DNA]</scope>
    <source>
        <strain evidence="2">CGMCC 1.12371</strain>
    </source>
</reference>
<comment type="caution">
    <text evidence="1">The sequence shown here is derived from an EMBL/GenBank/DDBJ whole genome shotgun (WGS) entry which is preliminary data.</text>
</comment>
<sequence length="106" mass="12221">MKIFSFFKTAQATDLKAVARSLADDLAKRYPPELDNTPGKQVSISRLTRIMEDLCQRVVEFQATHKLGWIKKAKLANHVKWELKERGYTKKFTDFATEAIVVHLNK</sequence>
<protein>
    <submittedName>
        <fullName evidence="1">Uncharacterized protein</fullName>
    </submittedName>
</protein>
<accession>A0ABW2QEZ6</accession>
<evidence type="ECO:0000313" key="1">
    <source>
        <dbReference type="EMBL" id="MFC7407472.1"/>
    </source>
</evidence>
<dbReference type="RefSeq" id="WP_382219119.1">
    <property type="nucleotide sequence ID" value="NZ_JBHTCA010000001.1"/>
</dbReference>
<name>A0ABW2QEZ6_9BURK</name>
<keyword evidence="2" id="KW-1185">Reference proteome</keyword>
<evidence type="ECO:0000313" key="2">
    <source>
        <dbReference type="Proteomes" id="UP001596501"/>
    </source>
</evidence>
<gene>
    <name evidence="1" type="ORF">ACFQPB_01215</name>
</gene>
<proteinExistence type="predicted"/>
<dbReference type="EMBL" id="JBHTCA010000001">
    <property type="protein sequence ID" value="MFC7407472.1"/>
    <property type="molecule type" value="Genomic_DNA"/>
</dbReference>